<protein>
    <recommendedName>
        <fullName evidence="9 12">tRNA-2-methylthio-N(6)-dimethylallyladenosine synthase</fullName>
        <ecNumber evidence="8 12">2.8.4.3</ecNumber>
    </recommendedName>
    <alternativeName>
        <fullName evidence="11 12">(Dimethylallyl)adenosine tRNA methylthiotransferase MiaB</fullName>
    </alternativeName>
    <alternativeName>
        <fullName evidence="10 12">tRNA-i(6)A37 methylthiotransferase</fullName>
    </alternativeName>
</protein>
<evidence type="ECO:0000256" key="1">
    <source>
        <dbReference type="ARBA" id="ARBA00003234"/>
    </source>
</evidence>
<dbReference type="NCBIfam" id="TIGR01574">
    <property type="entry name" value="miaB-methiolase"/>
    <property type="match status" value="1"/>
</dbReference>
<dbReference type="AlphaFoldDB" id="A0A0S7WHY3"/>
<feature type="binding site" evidence="12">
    <location>
        <position position="151"/>
    </location>
    <ligand>
        <name>[4Fe-4S] cluster</name>
        <dbReference type="ChEBI" id="CHEBI:49883"/>
        <label>2</label>
        <note>4Fe-4S-S-AdoMet</note>
    </ligand>
</feature>
<evidence type="ECO:0000256" key="8">
    <source>
        <dbReference type="ARBA" id="ARBA00033765"/>
    </source>
</evidence>
<feature type="binding site" evidence="12">
    <location>
        <position position="11"/>
    </location>
    <ligand>
        <name>[4Fe-4S] cluster</name>
        <dbReference type="ChEBI" id="CHEBI:49883"/>
        <label>1</label>
    </ligand>
</feature>
<dbReference type="GO" id="GO:0005829">
    <property type="term" value="C:cytosol"/>
    <property type="evidence" value="ECO:0007669"/>
    <property type="project" value="TreeGrafter"/>
</dbReference>
<dbReference type="SFLD" id="SFLDF00273">
    <property type="entry name" value="(dimethylallyl)adenosine_tRNA"/>
    <property type="match status" value="1"/>
</dbReference>
<evidence type="ECO:0000256" key="2">
    <source>
        <dbReference type="ARBA" id="ARBA00022485"/>
    </source>
</evidence>
<dbReference type="NCBIfam" id="TIGR00089">
    <property type="entry name" value="MiaB/RimO family radical SAM methylthiotransferase"/>
    <property type="match status" value="1"/>
</dbReference>
<comment type="cofactor">
    <cofactor evidence="12">
        <name>[4Fe-4S] cluster</name>
        <dbReference type="ChEBI" id="CHEBI:49883"/>
    </cofactor>
    <text evidence="12">Binds 2 [4Fe-4S] clusters. One cluster is coordinated with 3 cysteines and an exchangeable S-adenosyl-L-methionine.</text>
</comment>
<comment type="function">
    <text evidence="1 12">Catalyzes the methylthiolation of N6-(dimethylallyl)adenosine (i(6)A), leading to the formation of 2-methylthio-N6-(dimethylallyl)adenosine (ms(2)i(6)A) at position 37 in tRNAs that read codons beginning with uridine.</text>
</comment>
<comment type="catalytic activity">
    <reaction evidence="12">
        <text>N(6)-dimethylallyladenosine(37) in tRNA + (sulfur carrier)-SH + AH2 + 2 S-adenosyl-L-methionine = 2-methylsulfanyl-N(6)-dimethylallyladenosine(37) in tRNA + (sulfur carrier)-H + 5'-deoxyadenosine + L-methionine + A + S-adenosyl-L-homocysteine + 2 H(+)</text>
        <dbReference type="Rhea" id="RHEA:37067"/>
        <dbReference type="Rhea" id="RHEA-COMP:10375"/>
        <dbReference type="Rhea" id="RHEA-COMP:10376"/>
        <dbReference type="Rhea" id="RHEA-COMP:14737"/>
        <dbReference type="Rhea" id="RHEA-COMP:14739"/>
        <dbReference type="ChEBI" id="CHEBI:13193"/>
        <dbReference type="ChEBI" id="CHEBI:15378"/>
        <dbReference type="ChEBI" id="CHEBI:17319"/>
        <dbReference type="ChEBI" id="CHEBI:17499"/>
        <dbReference type="ChEBI" id="CHEBI:29917"/>
        <dbReference type="ChEBI" id="CHEBI:57844"/>
        <dbReference type="ChEBI" id="CHEBI:57856"/>
        <dbReference type="ChEBI" id="CHEBI:59789"/>
        <dbReference type="ChEBI" id="CHEBI:64428"/>
        <dbReference type="ChEBI" id="CHEBI:74415"/>
        <dbReference type="ChEBI" id="CHEBI:74417"/>
        <dbReference type="EC" id="2.8.4.3"/>
    </reaction>
</comment>
<keyword evidence="12" id="KW-0819">tRNA processing</keyword>
<feature type="domain" description="MTTase N-terminal" evidence="14">
    <location>
        <begin position="2"/>
        <end position="118"/>
    </location>
</feature>
<keyword evidence="4 12" id="KW-0949">S-adenosyl-L-methionine</keyword>
<dbReference type="PROSITE" id="PS50926">
    <property type="entry name" value="TRAM"/>
    <property type="match status" value="1"/>
</dbReference>
<dbReference type="CDD" id="cd01335">
    <property type="entry name" value="Radical_SAM"/>
    <property type="match status" value="1"/>
</dbReference>
<keyword evidence="12" id="KW-0963">Cytoplasm</keyword>
<dbReference type="PANTHER" id="PTHR43020">
    <property type="entry name" value="CDK5 REGULATORY SUBUNIT-ASSOCIATED PROTEIN 1"/>
    <property type="match status" value="1"/>
</dbReference>
<dbReference type="InterPro" id="IPR007197">
    <property type="entry name" value="rSAM"/>
</dbReference>
<evidence type="ECO:0000259" key="13">
    <source>
        <dbReference type="PROSITE" id="PS50926"/>
    </source>
</evidence>
<comment type="subunit">
    <text evidence="12">Monomer.</text>
</comment>
<evidence type="ECO:0000256" key="3">
    <source>
        <dbReference type="ARBA" id="ARBA00022679"/>
    </source>
</evidence>
<dbReference type="Pfam" id="PF04055">
    <property type="entry name" value="Radical_SAM"/>
    <property type="match status" value="1"/>
</dbReference>
<comment type="caution">
    <text evidence="16">The sequence shown here is derived from an EMBL/GenBank/DDBJ whole genome shotgun (WGS) entry which is preliminary data.</text>
</comment>
<feature type="binding site" evidence="12">
    <location>
        <position position="47"/>
    </location>
    <ligand>
        <name>[4Fe-4S] cluster</name>
        <dbReference type="ChEBI" id="CHEBI:49883"/>
        <label>1</label>
    </ligand>
</feature>
<evidence type="ECO:0000256" key="5">
    <source>
        <dbReference type="ARBA" id="ARBA00022723"/>
    </source>
</evidence>
<evidence type="ECO:0000256" key="6">
    <source>
        <dbReference type="ARBA" id="ARBA00023004"/>
    </source>
</evidence>
<dbReference type="GO" id="GO:0035597">
    <property type="term" value="F:tRNA-2-methylthio-N(6)-dimethylallyladenosine(37) synthase activity"/>
    <property type="evidence" value="ECO:0007669"/>
    <property type="project" value="UniProtKB-EC"/>
</dbReference>
<dbReference type="InterPro" id="IPR038135">
    <property type="entry name" value="Methylthiotransferase_N_sf"/>
</dbReference>
<evidence type="ECO:0000256" key="11">
    <source>
        <dbReference type="ARBA" id="ARBA00081141"/>
    </source>
</evidence>
<keyword evidence="2 12" id="KW-0004">4Fe-4S</keyword>
<dbReference type="InterPro" id="IPR058240">
    <property type="entry name" value="rSAM_sf"/>
</dbReference>
<dbReference type="EC" id="2.8.4.3" evidence="8 12"/>
<reference evidence="16 17" key="1">
    <citation type="journal article" date="2015" name="Microbiome">
        <title>Genomic resolution of linkages in carbon, nitrogen, and sulfur cycling among widespread estuary sediment bacteria.</title>
        <authorList>
            <person name="Baker B.J."/>
            <person name="Lazar C.S."/>
            <person name="Teske A.P."/>
            <person name="Dick G.J."/>
        </authorList>
    </citation>
    <scope>NUCLEOTIDE SEQUENCE [LARGE SCALE GENOMIC DNA]</scope>
    <source>
        <strain evidence="16">DG_26</strain>
    </source>
</reference>
<feature type="domain" description="TRAM" evidence="13">
    <location>
        <begin position="366"/>
        <end position="428"/>
    </location>
</feature>
<dbReference type="InterPro" id="IPR020612">
    <property type="entry name" value="Methylthiotransferase_CS"/>
</dbReference>
<dbReference type="FunFam" id="3.40.50.12160:FF:000003">
    <property type="entry name" value="CDK5 regulatory subunit-associated protein 1"/>
    <property type="match status" value="1"/>
</dbReference>
<dbReference type="HAMAP" id="MF_01864">
    <property type="entry name" value="tRNA_metthiotr_MiaB"/>
    <property type="match status" value="1"/>
</dbReference>
<feature type="binding site" evidence="12">
    <location>
        <position position="158"/>
    </location>
    <ligand>
        <name>[4Fe-4S] cluster</name>
        <dbReference type="ChEBI" id="CHEBI:49883"/>
        <label>2</label>
        <note>4Fe-4S-S-AdoMet</note>
    </ligand>
</feature>
<evidence type="ECO:0000256" key="9">
    <source>
        <dbReference type="ARBA" id="ARBA00068570"/>
    </source>
</evidence>
<organism evidence="16 17">
    <name type="scientific">candidate division TA06 bacterium DG_26</name>
    <dbReference type="NCBI Taxonomy" id="1703771"/>
    <lineage>
        <taxon>Bacteria</taxon>
        <taxon>Bacteria division TA06</taxon>
    </lineage>
</organism>
<keyword evidence="3 12" id="KW-0808">Transferase</keyword>
<dbReference type="PATRIC" id="fig|1703771.3.peg.1658"/>
<dbReference type="SFLD" id="SFLDG01061">
    <property type="entry name" value="methylthiotransferase"/>
    <property type="match status" value="1"/>
</dbReference>
<dbReference type="PROSITE" id="PS51449">
    <property type="entry name" value="MTTASE_N"/>
    <property type="match status" value="1"/>
</dbReference>
<dbReference type="InterPro" id="IPR006463">
    <property type="entry name" value="MiaB_methiolase"/>
</dbReference>
<evidence type="ECO:0000259" key="15">
    <source>
        <dbReference type="PROSITE" id="PS51918"/>
    </source>
</evidence>
<dbReference type="FunFam" id="3.80.30.20:FF:000001">
    <property type="entry name" value="tRNA-2-methylthio-N(6)-dimethylallyladenosine synthase 2"/>
    <property type="match status" value="1"/>
</dbReference>
<feature type="binding site" evidence="12">
    <location>
        <position position="81"/>
    </location>
    <ligand>
        <name>[4Fe-4S] cluster</name>
        <dbReference type="ChEBI" id="CHEBI:49883"/>
        <label>1</label>
    </ligand>
</feature>
<evidence type="ECO:0000256" key="12">
    <source>
        <dbReference type="HAMAP-Rule" id="MF_01864"/>
    </source>
</evidence>
<proteinExistence type="inferred from homology"/>
<dbReference type="PANTHER" id="PTHR43020:SF2">
    <property type="entry name" value="MITOCHONDRIAL TRNA METHYLTHIOTRANSFERASE CDK5RAP1"/>
    <property type="match status" value="1"/>
</dbReference>
<comment type="similarity">
    <text evidence="12">Belongs to the methylthiotransferase family. MiaB subfamily.</text>
</comment>
<dbReference type="SMART" id="SM00729">
    <property type="entry name" value="Elp3"/>
    <property type="match status" value="1"/>
</dbReference>
<gene>
    <name evidence="12" type="primary">miaB</name>
    <name evidence="16" type="ORF">AMJ40_04820</name>
</gene>
<dbReference type="InterPro" id="IPR013848">
    <property type="entry name" value="Methylthiotransferase_N"/>
</dbReference>
<dbReference type="Gene3D" id="3.40.50.12160">
    <property type="entry name" value="Methylthiotransferase, N-terminal domain"/>
    <property type="match status" value="1"/>
</dbReference>
<dbReference type="InterPro" id="IPR002792">
    <property type="entry name" value="TRAM_dom"/>
</dbReference>
<evidence type="ECO:0000313" key="16">
    <source>
        <dbReference type="EMBL" id="KPJ49739.1"/>
    </source>
</evidence>
<dbReference type="EMBL" id="LIZT01000044">
    <property type="protein sequence ID" value="KPJ49739.1"/>
    <property type="molecule type" value="Genomic_DNA"/>
</dbReference>
<keyword evidence="7 12" id="KW-0411">Iron-sulfur</keyword>
<dbReference type="Proteomes" id="UP000051124">
    <property type="component" value="Unassembled WGS sequence"/>
</dbReference>
<dbReference type="GO" id="GO:0046872">
    <property type="term" value="F:metal ion binding"/>
    <property type="evidence" value="ECO:0007669"/>
    <property type="project" value="UniProtKB-KW"/>
</dbReference>
<evidence type="ECO:0000259" key="14">
    <source>
        <dbReference type="PROSITE" id="PS51449"/>
    </source>
</evidence>
<evidence type="ECO:0000256" key="10">
    <source>
        <dbReference type="ARBA" id="ARBA00080698"/>
    </source>
</evidence>
<comment type="subcellular location">
    <subcellularLocation>
        <location evidence="12">Cytoplasm</location>
    </subcellularLocation>
</comment>
<evidence type="ECO:0000256" key="4">
    <source>
        <dbReference type="ARBA" id="ARBA00022691"/>
    </source>
</evidence>
<dbReference type="GO" id="GO:0051539">
    <property type="term" value="F:4 iron, 4 sulfur cluster binding"/>
    <property type="evidence" value="ECO:0007669"/>
    <property type="project" value="UniProtKB-UniRule"/>
</dbReference>
<dbReference type="PROSITE" id="PS01278">
    <property type="entry name" value="MTTASE_RADICAL"/>
    <property type="match status" value="1"/>
</dbReference>
<dbReference type="InterPro" id="IPR005839">
    <property type="entry name" value="Methylthiotransferase"/>
</dbReference>
<keyword evidence="5 12" id="KW-0479">Metal-binding</keyword>
<evidence type="ECO:0000313" key="17">
    <source>
        <dbReference type="Proteomes" id="UP000051124"/>
    </source>
</evidence>
<sequence length="429" mass="48314">MMKYHIITYGCQMNLYDSGLIATLLEASGFESARTTGDADIILVNTCSVRQHAERRAMGRIASLANSKSQRDGLRIGVVGCMAKRYGQSLFSSLPFIDFVVGPDQYRRLPEIIGNGKRTASVDEDSEERYSELRSRQRRGPCAFIAIMRGCNNFCSYCVVPYLRGRERSRPHGDIIRETEALTEQGVKEITLLGQNVNSYRDGTVDFPGLLEKLCGLSRIERIRFTTSHPKDVSVDLFRVMGSKSKVCNWLHLPVQSGSNRILELMNRRYSREQYLGLVAAARGCVQELSVTTDVMVGFPGETDEDFLRTVDLIQAIRFDFAYMFIYSNREGTAAANLEDLPLDIKKKRLEHIIDLQNRITKEQNTTLVGKQVELLVEGECKKGDYDGYGKTSNNKVVLFKGFCSVGDLVRVEVHRLSGWTPWGEIING</sequence>
<accession>A0A0S7WHY3</accession>
<dbReference type="Pfam" id="PF01938">
    <property type="entry name" value="TRAM"/>
    <property type="match status" value="1"/>
</dbReference>
<dbReference type="InterPro" id="IPR006638">
    <property type="entry name" value="Elp3/MiaA/NifB-like_rSAM"/>
</dbReference>
<dbReference type="InterPro" id="IPR023404">
    <property type="entry name" value="rSAM_horseshoe"/>
</dbReference>
<feature type="domain" description="Radical SAM core" evidence="15">
    <location>
        <begin position="137"/>
        <end position="363"/>
    </location>
</feature>
<dbReference type="SUPFAM" id="SSF102114">
    <property type="entry name" value="Radical SAM enzymes"/>
    <property type="match status" value="1"/>
</dbReference>
<dbReference type="Pfam" id="PF00919">
    <property type="entry name" value="UPF0004"/>
    <property type="match status" value="1"/>
</dbReference>
<evidence type="ECO:0000256" key="7">
    <source>
        <dbReference type="ARBA" id="ARBA00023014"/>
    </source>
</evidence>
<keyword evidence="6 12" id="KW-0408">Iron</keyword>
<name>A0A0S7WHY3_UNCT6</name>
<dbReference type="PROSITE" id="PS51918">
    <property type="entry name" value="RADICAL_SAM"/>
    <property type="match status" value="1"/>
</dbReference>
<dbReference type="Gene3D" id="3.80.30.20">
    <property type="entry name" value="tm_1862 like domain"/>
    <property type="match status" value="1"/>
</dbReference>
<dbReference type="SFLD" id="SFLDG01082">
    <property type="entry name" value="B12-binding_domain_containing"/>
    <property type="match status" value="1"/>
</dbReference>
<dbReference type="SFLD" id="SFLDS00029">
    <property type="entry name" value="Radical_SAM"/>
    <property type="match status" value="1"/>
</dbReference>
<feature type="binding site" evidence="12">
    <location>
        <position position="155"/>
    </location>
    <ligand>
        <name>[4Fe-4S] cluster</name>
        <dbReference type="ChEBI" id="CHEBI:49883"/>
        <label>2</label>
        <note>4Fe-4S-S-AdoMet</note>
    </ligand>
</feature>